<accession>A0A4P6XL69</accession>
<feature type="transmembrane region" description="Helical" evidence="1">
    <location>
        <begin position="18"/>
        <end position="36"/>
    </location>
</feature>
<sequence length="58" mass="7168">MFITPIDRFLNRLRRPGFFIYIGLVVGALGWTWWDIRRMSKLIEKEQKEKKEKRKKKD</sequence>
<dbReference type="AlphaFoldDB" id="A0A4P6XL69"/>
<keyword evidence="3" id="KW-1185">Reference proteome</keyword>
<organism evidence="2 3">
    <name type="scientific">Metschnikowia aff. pulcherrima</name>
    <dbReference type="NCBI Taxonomy" id="2163413"/>
    <lineage>
        <taxon>Eukaryota</taxon>
        <taxon>Fungi</taxon>
        <taxon>Dikarya</taxon>
        <taxon>Ascomycota</taxon>
        <taxon>Saccharomycotina</taxon>
        <taxon>Pichiomycetes</taxon>
        <taxon>Metschnikowiaceae</taxon>
        <taxon>Metschnikowia</taxon>
    </lineage>
</organism>
<evidence type="ECO:0000313" key="3">
    <source>
        <dbReference type="Proteomes" id="UP000292447"/>
    </source>
</evidence>
<evidence type="ECO:0000313" key="2">
    <source>
        <dbReference type="EMBL" id="QBM86324.1"/>
    </source>
</evidence>
<evidence type="ECO:0000256" key="1">
    <source>
        <dbReference type="SAM" id="Phobius"/>
    </source>
</evidence>
<keyword evidence="1" id="KW-1133">Transmembrane helix</keyword>
<name>A0A4P6XL69_9ASCO</name>
<keyword evidence="1" id="KW-0472">Membrane</keyword>
<dbReference type="Proteomes" id="UP000292447">
    <property type="component" value="Chromosome I"/>
</dbReference>
<dbReference type="EMBL" id="CP034456">
    <property type="protein sequence ID" value="QBM86324.1"/>
    <property type="molecule type" value="Genomic_DNA"/>
</dbReference>
<proteinExistence type="predicted"/>
<protein>
    <submittedName>
        <fullName evidence="2">Uncharacterized protein</fullName>
    </submittedName>
</protein>
<keyword evidence="1" id="KW-0812">Transmembrane</keyword>
<reference evidence="3" key="1">
    <citation type="submission" date="2019-03" db="EMBL/GenBank/DDBJ databases">
        <title>Snf2 controls pulcherriminic acid biosynthesis and connects pigmentation and antifungal activity of the yeast Metschnikowia pulcherrima.</title>
        <authorList>
            <person name="Gore-Lloyd D."/>
            <person name="Sumann I."/>
            <person name="Brachmann A.O."/>
            <person name="Schneeberger K."/>
            <person name="Ortiz-Merino R.A."/>
            <person name="Moreno-Beltran M."/>
            <person name="Schlaefli M."/>
            <person name="Kirner P."/>
            <person name="Santos Kron A."/>
            <person name="Wolfe K.H."/>
            <person name="Piel J."/>
            <person name="Ahrens C.H."/>
            <person name="Henk D."/>
            <person name="Freimoser F.M."/>
        </authorList>
    </citation>
    <scope>NUCLEOTIDE SEQUENCE [LARGE SCALE GENOMIC DNA]</scope>
    <source>
        <strain evidence="3">APC 1.2</strain>
    </source>
</reference>
<gene>
    <name evidence="2" type="ORF">METSCH_A09610</name>
</gene>